<dbReference type="AlphaFoldDB" id="A0A7T6ZE76"/>
<accession>A0A7T6ZE76</accession>
<protein>
    <submittedName>
        <fullName evidence="1">Uncharacterized protein</fullName>
    </submittedName>
</protein>
<keyword evidence="2" id="KW-1185">Reference proteome</keyword>
<name>A0A7T6ZE76_9BACI</name>
<reference evidence="1 2" key="1">
    <citation type="submission" date="2020-06" db="EMBL/GenBank/DDBJ databases">
        <title>Genomic analysis of Salicibibacter sp. NKC21-4.</title>
        <authorList>
            <person name="Oh Y.J."/>
        </authorList>
    </citation>
    <scope>NUCLEOTIDE SEQUENCE [LARGE SCALE GENOMIC DNA]</scope>
    <source>
        <strain evidence="1 2">NKC21-4</strain>
    </source>
</reference>
<dbReference type="EMBL" id="CP054706">
    <property type="protein sequence ID" value="QQK81431.1"/>
    <property type="molecule type" value="Genomic_DNA"/>
</dbReference>
<proteinExistence type="predicted"/>
<dbReference type="Proteomes" id="UP000595349">
    <property type="component" value="Chromosome"/>
</dbReference>
<evidence type="ECO:0000313" key="1">
    <source>
        <dbReference type="EMBL" id="QQK81431.1"/>
    </source>
</evidence>
<gene>
    <name evidence="1" type="ORF">HUG20_16955</name>
</gene>
<evidence type="ECO:0000313" key="2">
    <source>
        <dbReference type="Proteomes" id="UP000595349"/>
    </source>
</evidence>
<organism evidence="1 2">
    <name type="scientific">Salicibibacter cibi</name>
    <dbReference type="NCBI Taxonomy" id="2743001"/>
    <lineage>
        <taxon>Bacteria</taxon>
        <taxon>Bacillati</taxon>
        <taxon>Bacillota</taxon>
        <taxon>Bacilli</taxon>
        <taxon>Bacillales</taxon>
        <taxon>Bacillaceae</taxon>
        <taxon>Salicibibacter</taxon>
    </lineage>
</organism>
<sequence length="48" mass="5361">MNSYRSGINGVEAIQNFEIRCPGVKVLIQSKHEDKAYVTYVLKTGVFG</sequence>
<dbReference type="KEGG" id="scib:HUG20_16955"/>
<dbReference type="RefSeq" id="WP_200085858.1">
    <property type="nucleotide sequence ID" value="NZ_CP054706.1"/>
</dbReference>